<evidence type="ECO:0000256" key="2">
    <source>
        <dbReference type="ARBA" id="ARBA00022771"/>
    </source>
</evidence>
<dbReference type="AlphaFoldDB" id="A0A1S2Y5L1"/>
<dbReference type="RefSeq" id="XP_004498890.1">
    <property type="nucleotide sequence ID" value="XM_004498833.2"/>
</dbReference>
<keyword evidence="1" id="KW-0479">Metal-binding</keyword>
<evidence type="ECO:0000256" key="4">
    <source>
        <dbReference type="ARBA" id="ARBA00023015"/>
    </source>
</evidence>
<keyword evidence="6" id="KW-0804">Transcription</keyword>
<feature type="compositionally biased region" description="Low complexity" evidence="8">
    <location>
        <begin position="224"/>
        <end position="237"/>
    </location>
</feature>
<keyword evidence="5" id="KW-0238">DNA-binding</keyword>
<dbReference type="InterPro" id="IPR000679">
    <property type="entry name" value="Znf_GATA"/>
</dbReference>
<feature type="domain" description="GATA-type" evidence="9">
    <location>
        <begin position="148"/>
        <end position="184"/>
    </location>
</feature>
<dbReference type="GO" id="GO:0043565">
    <property type="term" value="F:sequence-specific DNA binding"/>
    <property type="evidence" value="ECO:0007669"/>
    <property type="project" value="InterPro"/>
</dbReference>
<evidence type="ECO:0000313" key="11">
    <source>
        <dbReference type="RefSeq" id="XP_004498890.1"/>
    </source>
</evidence>
<keyword evidence="4" id="KW-0805">Transcription regulation</keyword>
<evidence type="ECO:0000256" key="5">
    <source>
        <dbReference type="ARBA" id="ARBA00023125"/>
    </source>
</evidence>
<keyword evidence="10" id="KW-1185">Reference proteome</keyword>
<dbReference type="KEGG" id="cam:101504919"/>
<organism evidence="10 11">
    <name type="scientific">Cicer arietinum</name>
    <name type="common">Chickpea</name>
    <name type="synonym">Garbanzo</name>
    <dbReference type="NCBI Taxonomy" id="3827"/>
    <lineage>
        <taxon>Eukaryota</taxon>
        <taxon>Viridiplantae</taxon>
        <taxon>Streptophyta</taxon>
        <taxon>Embryophyta</taxon>
        <taxon>Tracheophyta</taxon>
        <taxon>Spermatophyta</taxon>
        <taxon>Magnoliopsida</taxon>
        <taxon>eudicotyledons</taxon>
        <taxon>Gunneridae</taxon>
        <taxon>Pentapetalae</taxon>
        <taxon>rosids</taxon>
        <taxon>fabids</taxon>
        <taxon>Fabales</taxon>
        <taxon>Fabaceae</taxon>
        <taxon>Papilionoideae</taxon>
        <taxon>50 kb inversion clade</taxon>
        <taxon>NPAAA clade</taxon>
        <taxon>Hologalegina</taxon>
        <taxon>IRL clade</taxon>
        <taxon>Cicereae</taxon>
        <taxon>Cicer</taxon>
    </lineage>
</organism>
<dbReference type="PROSITE" id="PS50114">
    <property type="entry name" value="GATA_ZN_FINGER_2"/>
    <property type="match status" value="1"/>
</dbReference>
<feature type="region of interest" description="Disordered" evidence="8">
    <location>
        <begin position="218"/>
        <end position="237"/>
    </location>
</feature>
<dbReference type="SMART" id="SM00401">
    <property type="entry name" value="ZnF_GATA"/>
    <property type="match status" value="1"/>
</dbReference>
<keyword evidence="2 7" id="KW-0863">Zinc-finger</keyword>
<dbReference type="PANTHER" id="PTHR47255:SF13">
    <property type="entry name" value="GATA-TYPE DOMAIN-CONTAINING PROTEIN"/>
    <property type="match status" value="1"/>
</dbReference>
<dbReference type="SUPFAM" id="SSF57716">
    <property type="entry name" value="Glucocorticoid receptor-like (DNA-binding domain)"/>
    <property type="match status" value="1"/>
</dbReference>
<dbReference type="CDD" id="cd00202">
    <property type="entry name" value="ZnF_GATA"/>
    <property type="match status" value="1"/>
</dbReference>
<dbReference type="Pfam" id="PF00320">
    <property type="entry name" value="GATA"/>
    <property type="match status" value="1"/>
</dbReference>
<feature type="compositionally biased region" description="Basic and acidic residues" evidence="8">
    <location>
        <begin position="46"/>
        <end position="60"/>
    </location>
</feature>
<evidence type="ECO:0000256" key="3">
    <source>
        <dbReference type="ARBA" id="ARBA00022833"/>
    </source>
</evidence>
<feature type="compositionally biased region" description="Basic and acidic residues" evidence="8">
    <location>
        <begin position="76"/>
        <end position="85"/>
    </location>
</feature>
<evidence type="ECO:0000256" key="6">
    <source>
        <dbReference type="ARBA" id="ARBA00023163"/>
    </source>
</evidence>
<dbReference type="GO" id="GO:0006355">
    <property type="term" value="P:regulation of DNA-templated transcription"/>
    <property type="evidence" value="ECO:0007669"/>
    <property type="project" value="InterPro"/>
</dbReference>
<dbReference type="GeneID" id="101504919"/>
<accession>A0A1S2Y5L1</accession>
<dbReference type="GO" id="GO:0008270">
    <property type="term" value="F:zinc ion binding"/>
    <property type="evidence" value="ECO:0007669"/>
    <property type="project" value="UniProtKB-KW"/>
</dbReference>
<name>A0A1S2Y5L1_CICAR</name>
<evidence type="ECO:0000256" key="7">
    <source>
        <dbReference type="PROSITE-ProRule" id="PRU00094"/>
    </source>
</evidence>
<dbReference type="Gene3D" id="3.30.50.10">
    <property type="entry name" value="Erythroid Transcription Factor GATA-1, subunit A"/>
    <property type="match status" value="1"/>
</dbReference>
<evidence type="ECO:0000256" key="1">
    <source>
        <dbReference type="ARBA" id="ARBA00022723"/>
    </source>
</evidence>
<dbReference type="PANTHER" id="PTHR47255">
    <property type="entry name" value="GATA TRANSCRIPTION FACTOR 22-RELATED"/>
    <property type="match status" value="1"/>
</dbReference>
<feature type="compositionally biased region" description="Polar residues" evidence="8">
    <location>
        <begin position="63"/>
        <end position="75"/>
    </location>
</feature>
<dbReference type="OrthoDB" id="2162994at2759"/>
<evidence type="ECO:0000259" key="9">
    <source>
        <dbReference type="PROSITE" id="PS50114"/>
    </source>
</evidence>
<dbReference type="Proteomes" id="UP000087171">
    <property type="component" value="Chromosome Ca4"/>
</dbReference>
<sequence>MTPVSLNPQPQNAQFFISPINQDSTPTFFNLLDPTQTTFQNFGDFRQNHDHQGDDNKVVLHDGSSSNEQVYNSSEEPARSARDTKNLTSLEEDSKSGHGSTKWMSSKMRLMKKMMRPSSSGSTDKAIMMNAQRYENRYSQTSPTRNNNNTVRVCSDCNTNSTPLWRSGPMGPKTLCNACGIRQRKARRAMAEATNGSTKTKVHNKDKKKPLVNDFTQFKHKNKSTSGSSSTTTTTAGSSQDVKKLECYALNLRENSDFEGAFLSDEVAEAALLLMDISCGYIYS</sequence>
<feature type="region of interest" description="Disordered" evidence="8">
    <location>
        <begin position="41"/>
        <end position="105"/>
    </location>
</feature>
<reference evidence="10" key="1">
    <citation type="journal article" date="2013" name="Nat. Biotechnol.">
        <title>Draft genome sequence of chickpea (Cicer arietinum) provides a resource for trait improvement.</title>
        <authorList>
            <person name="Varshney R.K."/>
            <person name="Song C."/>
            <person name="Saxena R.K."/>
            <person name="Azam S."/>
            <person name="Yu S."/>
            <person name="Sharpe A.G."/>
            <person name="Cannon S."/>
            <person name="Baek J."/>
            <person name="Rosen B.D."/>
            <person name="Tar'an B."/>
            <person name="Millan T."/>
            <person name="Zhang X."/>
            <person name="Ramsay L.D."/>
            <person name="Iwata A."/>
            <person name="Wang Y."/>
            <person name="Nelson W."/>
            <person name="Farmer A.D."/>
            <person name="Gaur P.M."/>
            <person name="Soderlund C."/>
            <person name="Penmetsa R.V."/>
            <person name="Xu C."/>
            <person name="Bharti A.K."/>
            <person name="He W."/>
            <person name="Winter P."/>
            <person name="Zhao S."/>
            <person name="Hane J.K."/>
            <person name="Carrasquilla-Garcia N."/>
            <person name="Condie J.A."/>
            <person name="Upadhyaya H.D."/>
            <person name="Luo M.C."/>
            <person name="Thudi M."/>
            <person name="Gowda C.L."/>
            <person name="Singh N.P."/>
            <person name="Lichtenzveig J."/>
            <person name="Gali K.K."/>
            <person name="Rubio J."/>
            <person name="Nadarajan N."/>
            <person name="Dolezel J."/>
            <person name="Bansal K.C."/>
            <person name="Xu X."/>
            <person name="Edwards D."/>
            <person name="Zhang G."/>
            <person name="Kahl G."/>
            <person name="Gil J."/>
            <person name="Singh K.B."/>
            <person name="Datta S.K."/>
            <person name="Jackson S.A."/>
            <person name="Wang J."/>
            <person name="Cook D.R."/>
        </authorList>
    </citation>
    <scope>NUCLEOTIDE SEQUENCE [LARGE SCALE GENOMIC DNA]</scope>
    <source>
        <strain evidence="10">cv. CDC Frontier</strain>
    </source>
</reference>
<proteinExistence type="predicted"/>
<evidence type="ECO:0000313" key="10">
    <source>
        <dbReference type="Proteomes" id="UP000087171"/>
    </source>
</evidence>
<protein>
    <submittedName>
        <fullName evidence="11">GATA transcription factor 22</fullName>
    </submittedName>
</protein>
<reference evidence="11" key="2">
    <citation type="submission" date="2025-08" db="UniProtKB">
        <authorList>
            <consortium name="RefSeq"/>
        </authorList>
    </citation>
    <scope>IDENTIFICATION</scope>
    <source>
        <tissue evidence="11">Etiolated seedlings</tissue>
    </source>
</reference>
<dbReference type="InterPro" id="IPR013088">
    <property type="entry name" value="Znf_NHR/GATA"/>
</dbReference>
<keyword evidence="3" id="KW-0862">Zinc</keyword>
<dbReference type="PaxDb" id="3827-XP_004498890.1"/>
<dbReference type="eggNOG" id="KOG1601">
    <property type="taxonomic scope" value="Eukaryota"/>
</dbReference>
<dbReference type="PROSITE" id="PS00344">
    <property type="entry name" value="GATA_ZN_FINGER_1"/>
    <property type="match status" value="1"/>
</dbReference>
<dbReference type="InterPro" id="IPR052138">
    <property type="entry name" value="GATA_ZnFinger_Domain"/>
</dbReference>
<evidence type="ECO:0000256" key="8">
    <source>
        <dbReference type="SAM" id="MobiDB-lite"/>
    </source>
</evidence>
<gene>
    <name evidence="11" type="primary">LOC101504919</name>
</gene>